<proteinExistence type="predicted"/>
<feature type="region of interest" description="Disordered" evidence="1">
    <location>
        <begin position="25"/>
        <end position="132"/>
    </location>
</feature>
<dbReference type="Proteomes" id="UP000823388">
    <property type="component" value="Chromosome 6K"/>
</dbReference>
<feature type="compositionally biased region" description="Basic and acidic residues" evidence="1">
    <location>
        <begin position="66"/>
        <end position="84"/>
    </location>
</feature>
<protein>
    <submittedName>
        <fullName evidence="2">Uncharacterized protein</fullName>
    </submittedName>
</protein>
<evidence type="ECO:0000313" key="3">
    <source>
        <dbReference type="Proteomes" id="UP000823388"/>
    </source>
</evidence>
<dbReference type="AlphaFoldDB" id="A0A8T0RDK2"/>
<sequence length="132" mass="15130">MLLSPKEKWFPLRTSFQQIIQQTEEMKSLVEPTIDHYNRRRGRPSQPAHLVGRRPGAEDEPLGEIGPRDRRGPGGERPQRHDGENQQGDPSRAQPYTGAGLLHYRGSGRLLSGQRRRQRRWRRGLHGSGKLP</sequence>
<gene>
    <name evidence="2" type="ORF">PVAP13_6KG148706</name>
</gene>
<keyword evidence="3" id="KW-1185">Reference proteome</keyword>
<dbReference type="EMBL" id="CM029047">
    <property type="protein sequence ID" value="KAG2583198.1"/>
    <property type="molecule type" value="Genomic_DNA"/>
</dbReference>
<dbReference type="EMBL" id="CM029047">
    <property type="protein sequence ID" value="KAG2583199.1"/>
    <property type="molecule type" value="Genomic_DNA"/>
</dbReference>
<feature type="compositionally biased region" description="Basic and acidic residues" evidence="1">
    <location>
        <begin position="25"/>
        <end position="37"/>
    </location>
</feature>
<accession>A0A8T0RDK2</accession>
<reference evidence="2 3" key="1">
    <citation type="submission" date="2020-05" db="EMBL/GenBank/DDBJ databases">
        <title>WGS assembly of Panicum virgatum.</title>
        <authorList>
            <person name="Lovell J.T."/>
            <person name="Jenkins J."/>
            <person name="Shu S."/>
            <person name="Juenger T.E."/>
            <person name="Schmutz J."/>
        </authorList>
    </citation>
    <scope>NUCLEOTIDE SEQUENCE</scope>
    <source>
        <strain evidence="2">AP13</strain>
        <strain evidence="3">cv. AP13</strain>
    </source>
</reference>
<comment type="caution">
    <text evidence="2">The sequence shown here is derived from an EMBL/GenBank/DDBJ whole genome shotgun (WGS) entry which is preliminary data.</text>
</comment>
<feature type="compositionally biased region" description="Basic residues" evidence="1">
    <location>
        <begin position="114"/>
        <end position="125"/>
    </location>
</feature>
<organism evidence="2 3">
    <name type="scientific">Panicum virgatum</name>
    <name type="common">Blackwell switchgrass</name>
    <dbReference type="NCBI Taxonomy" id="38727"/>
    <lineage>
        <taxon>Eukaryota</taxon>
        <taxon>Viridiplantae</taxon>
        <taxon>Streptophyta</taxon>
        <taxon>Embryophyta</taxon>
        <taxon>Tracheophyta</taxon>
        <taxon>Spermatophyta</taxon>
        <taxon>Magnoliopsida</taxon>
        <taxon>Liliopsida</taxon>
        <taxon>Poales</taxon>
        <taxon>Poaceae</taxon>
        <taxon>PACMAD clade</taxon>
        <taxon>Panicoideae</taxon>
        <taxon>Panicodae</taxon>
        <taxon>Paniceae</taxon>
        <taxon>Panicinae</taxon>
        <taxon>Panicum</taxon>
        <taxon>Panicum sect. Hiantes</taxon>
    </lineage>
</organism>
<evidence type="ECO:0000256" key="1">
    <source>
        <dbReference type="SAM" id="MobiDB-lite"/>
    </source>
</evidence>
<name>A0A8T0RDK2_PANVG</name>
<evidence type="ECO:0000313" key="2">
    <source>
        <dbReference type="EMBL" id="KAG2583198.1"/>
    </source>
</evidence>